<reference evidence="1" key="1">
    <citation type="submission" date="2021-01" db="EMBL/GenBank/DDBJ databases">
        <title>Whole genome shotgun sequence of Planotetraspora thailandica NBRC 104271.</title>
        <authorList>
            <person name="Komaki H."/>
            <person name="Tamura T."/>
        </authorList>
    </citation>
    <scope>NUCLEOTIDE SEQUENCE</scope>
    <source>
        <strain evidence="1">NBRC 104271</strain>
    </source>
</reference>
<dbReference type="AlphaFoldDB" id="A0A8J3V5P1"/>
<dbReference type="Proteomes" id="UP000605992">
    <property type="component" value="Unassembled WGS sequence"/>
</dbReference>
<accession>A0A8J3V5P1</accession>
<evidence type="ECO:0000313" key="2">
    <source>
        <dbReference type="Proteomes" id="UP000605992"/>
    </source>
</evidence>
<dbReference type="EMBL" id="BOOR01000032">
    <property type="protein sequence ID" value="GII56037.1"/>
    <property type="molecule type" value="Genomic_DNA"/>
</dbReference>
<comment type="caution">
    <text evidence="1">The sequence shown here is derived from an EMBL/GenBank/DDBJ whole genome shotgun (WGS) entry which is preliminary data.</text>
</comment>
<evidence type="ECO:0000313" key="1">
    <source>
        <dbReference type="EMBL" id="GII56037.1"/>
    </source>
</evidence>
<gene>
    <name evidence="1" type="ORF">Pth03_44260</name>
</gene>
<keyword evidence="2" id="KW-1185">Reference proteome</keyword>
<protein>
    <submittedName>
        <fullName evidence="1">Uncharacterized protein</fullName>
    </submittedName>
</protein>
<name>A0A8J3V5P1_9ACTN</name>
<organism evidence="1 2">
    <name type="scientific">Planotetraspora thailandica</name>
    <dbReference type="NCBI Taxonomy" id="487172"/>
    <lineage>
        <taxon>Bacteria</taxon>
        <taxon>Bacillati</taxon>
        <taxon>Actinomycetota</taxon>
        <taxon>Actinomycetes</taxon>
        <taxon>Streptosporangiales</taxon>
        <taxon>Streptosporangiaceae</taxon>
        <taxon>Planotetraspora</taxon>
    </lineage>
</organism>
<sequence>MPKKLVSRVGVLRIRRLYTETELHTFADHYARHSGYSVPLDYLRRSHVFGGVNGSALTCGFVLGVSAPFRTFIRIPAPDRARCEMSVDSEDAQEFTCVWLEPGLRRSWRSYLFWWELLRQAGKVGKRAVLMGTEVPALRDFYESTRPRPLYVGPVLVDGIEKTGWVYVHRIDRRYVGIVRMVWYKLRRAALSSGLPPRTPAPVTGGKERHLHGN</sequence>
<proteinExistence type="predicted"/>